<name>N9F3M3_ACIHA</name>
<accession>N9F3M3</accession>
<dbReference type="HOGENOM" id="CLU_146491_0_0_6"/>
<dbReference type="EMBL" id="APQQ01000023">
    <property type="protein sequence ID" value="ENW17433.1"/>
    <property type="molecule type" value="Genomic_DNA"/>
</dbReference>
<keyword evidence="2" id="KW-1185">Reference proteome</keyword>
<gene>
    <name evidence="1" type="ORF">F927_02143</name>
</gene>
<evidence type="ECO:0000313" key="1">
    <source>
        <dbReference type="EMBL" id="ENW17433.1"/>
    </source>
</evidence>
<dbReference type="PATRIC" id="fig|1217659.3.peg.2110"/>
<sequence>MERILHIPTQNWEAPPIFDKGIEQIVIEDSLDIEKKTGIRTRFVRFNSGAATKTVFVHDYHEEVYLVSGDQILLDKNTLEMKKNYTAGEYFLRPAGTEHGPFSSETGCILLEILNRTGFVGDFFI</sequence>
<dbReference type="SUPFAM" id="SSF51182">
    <property type="entry name" value="RmlC-like cupins"/>
    <property type="match status" value="1"/>
</dbReference>
<dbReference type="Proteomes" id="UP000017667">
    <property type="component" value="Unassembled WGS sequence"/>
</dbReference>
<dbReference type="Gene3D" id="2.60.120.10">
    <property type="entry name" value="Jelly Rolls"/>
    <property type="match status" value="1"/>
</dbReference>
<evidence type="ECO:0000313" key="2">
    <source>
        <dbReference type="Proteomes" id="UP000017667"/>
    </source>
</evidence>
<proteinExistence type="predicted"/>
<dbReference type="InterPro" id="IPR011051">
    <property type="entry name" value="RmlC_Cupin_sf"/>
</dbReference>
<protein>
    <submittedName>
        <fullName evidence="1">Uncharacterized protein</fullName>
    </submittedName>
</protein>
<comment type="caution">
    <text evidence="1">The sequence shown here is derived from an EMBL/GenBank/DDBJ whole genome shotgun (WGS) entry which is preliminary data.</text>
</comment>
<dbReference type="AlphaFoldDB" id="N9F3M3"/>
<reference evidence="1 2" key="1">
    <citation type="submission" date="2013-02" db="EMBL/GenBank/DDBJ databases">
        <title>The Genome Sequence of Acinetobacter haemolyticus CIP 64.3.</title>
        <authorList>
            <consortium name="The Broad Institute Genome Sequencing Platform"/>
            <consortium name="The Broad Institute Genome Sequencing Center for Infectious Disease"/>
            <person name="Cerqueira G."/>
            <person name="Feldgarden M."/>
            <person name="Courvalin P."/>
            <person name="Perichon B."/>
            <person name="Grillot-Courvalin C."/>
            <person name="Clermont D."/>
            <person name="Rocha E."/>
            <person name="Yoon E.-J."/>
            <person name="Nemec A."/>
            <person name="Walker B."/>
            <person name="Young S.K."/>
            <person name="Zeng Q."/>
            <person name="Gargeya S."/>
            <person name="Fitzgerald M."/>
            <person name="Haas B."/>
            <person name="Abouelleil A."/>
            <person name="Alvarado L."/>
            <person name="Arachchi H.M."/>
            <person name="Berlin A.M."/>
            <person name="Chapman S.B."/>
            <person name="Dewar J."/>
            <person name="Goldberg J."/>
            <person name="Griggs A."/>
            <person name="Gujja S."/>
            <person name="Hansen M."/>
            <person name="Howarth C."/>
            <person name="Imamovic A."/>
            <person name="Larimer J."/>
            <person name="McCowan C."/>
            <person name="Murphy C."/>
            <person name="Neiman D."/>
            <person name="Pearson M."/>
            <person name="Priest M."/>
            <person name="Roberts A."/>
            <person name="Saif S."/>
            <person name="Shea T."/>
            <person name="Sisk P."/>
            <person name="Sykes S."/>
            <person name="Wortman J."/>
            <person name="Nusbaum C."/>
            <person name="Birren B."/>
        </authorList>
    </citation>
    <scope>NUCLEOTIDE SEQUENCE [LARGE SCALE GENOMIC DNA]</scope>
    <source>
        <strain evidence="1 2">CIP 64.3</strain>
    </source>
</reference>
<dbReference type="InterPro" id="IPR014710">
    <property type="entry name" value="RmlC-like_jellyroll"/>
</dbReference>
<organism evidence="1 2">
    <name type="scientific">Acinetobacter haemolyticus CIP 64.3 = MTCC 9819</name>
    <dbReference type="NCBI Taxonomy" id="1217659"/>
    <lineage>
        <taxon>Bacteria</taxon>
        <taxon>Pseudomonadati</taxon>
        <taxon>Pseudomonadota</taxon>
        <taxon>Gammaproteobacteria</taxon>
        <taxon>Moraxellales</taxon>
        <taxon>Moraxellaceae</taxon>
        <taxon>Acinetobacter</taxon>
    </lineage>
</organism>